<dbReference type="InterPro" id="IPR055760">
    <property type="entry name" value="DUF7336"/>
</dbReference>
<dbReference type="Pfam" id="PF24024">
    <property type="entry name" value="DUF7336"/>
    <property type="match status" value="1"/>
</dbReference>
<reference evidence="2 3" key="1">
    <citation type="submission" date="2016-10" db="EMBL/GenBank/DDBJ databases">
        <authorList>
            <person name="de Groot N.N."/>
        </authorList>
    </citation>
    <scope>NUCLEOTIDE SEQUENCE [LARGE SCALE GENOMIC DNA]</scope>
    <source>
        <strain evidence="2 3">DSM 23031</strain>
    </source>
</reference>
<evidence type="ECO:0000313" key="3">
    <source>
        <dbReference type="Proteomes" id="UP000198561"/>
    </source>
</evidence>
<dbReference type="RefSeq" id="WP_089692829.1">
    <property type="nucleotide sequence ID" value="NZ_FNWQ01000003.1"/>
</dbReference>
<proteinExistence type="predicted"/>
<protein>
    <recommendedName>
        <fullName evidence="1">DUF7336 domain-containing protein</fullName>
    </recommendedName>
</protein>
<evidence type="ECO:0000313" key="2">
    <source>
        <dbReference type="EMBL" id="SEH34869.1"/>
    </source>
</evidence>
<dbReference type="AlphaFoldDB" id="A0A1H6HGB8"/>
<feature type="domain" description="DUF7336" evidence="1">
    <location>
        <begin position="100"/>
        <end position="165"/>
    </location>
</feature>
<accession>A0A1H6HGB8</accession>
<gene>
    <name evidence="2" type="ORF">SAMN05421593_2788</name>
</gene>
<dbReference type="Proteomes" id="UP000198561">
    <property type="component" value="Unassembled WGS sequence"/>
</dbReference>
<evidence type="ECO:0000259" key="1">
    <source>
        <dbReference type="Pfam" id="PF24024"/>
    </source>
</evidence>
<sequence>MEYFIYALNHTYTDETHTVTKFLGFSNSIEDIEDLKAKAVILPGFRDYPECFVTDHYILDKVHWNEGFKEVIGEIGRDYIEKGDDIDENCISVKGLGLNTVFSVSHYYTIHTFLDDERYIGVFSSLEKAENAIEELKNKPGFKDHQDDFNISELDLATLLWNTGFGSA</sequence>
<name>A0A1H6HGB8_CHRCI</name>
<dbReference type="STRING" id="680127.SAMN05421593_2788"/>
<dbReference type="EMBL" id="FNWQ01000003">
    <property type="protein sequence ID" value="SEH34869.1"/>
    <property type="molecule type" value="Genomic_DNA"/>
</dbReference>
<organism evidence="2 3">
    <name type="scientific">Chryseobacterium culicis</name>
    <dbReference type="NCBI Taxonomy" id="680127"/>
    <lineage>
        <taxon>Bacteria</taxon>
        <taxon>Pseudomonadati</taxon>
        <taxon>Bacteroidota</taxon>
        <taxon>Flavobacteriia</taxon>
        <taxon>Flavobacteriales</taxon>
        <taxon>Weeksellaceae</taxon>
        <taxon>Chryseobacterium group</taxon>
        <taxon>Chryseobacterium</taxon>
    </lineage>
</organism>
<dbReference type="OrthoDB" id="1453790at2"/>